<accession>A0ABP8NNK1</accession>
<keyword evidence="1" id="KW-0732">Signal</keyword>
<dbReference type="RefSeq" id="WP_345248912.1">
    <property type="nucleotide sequence ID" value="NZ_BAABHD010000083.1"/>
</dbReference>
<dbReference type="Proteomes" id="UP001501175">
    <property type="component" value="Unassembled WGS sequence"/>
</dbReference>
<name>A0ABP8NNK1_9BACT</name>
<evidence type="ECO:0000313" key="2">
    <source>
        <dbReference type="EMBL" id="GAA4468319.1"/>
    </source>
</evidence>
<protein>
    <recommendedName>
        <fullName evidence="4">Secreted protein</fullName>
    </recommendedName>
</protein>
<dbReference type="EMBL" id="BAABHD010000083">
    <property type="protein sequence ID" value="GAA4468319.1"/>
    <property type="molecule type" value="Genomic_DNA"/>
</dbReference>
<keyword evidence="3" id="KW-1185">Reference proteome</keyword>
<proteinExistence type="predicted"/>
<feature type="signal peptide" evidence="1">
    <location>
        <begin position="1"/>
        <end position="17"/>
    </location>
</feature>
<reference evidence="3" key="1">
    <citation type="journal article" date="2019" name="Int. J. Syst. Evol. Microbiol.">
        <title>The Global Catalogue of Microorganisms (GCM) 10K type strain sequencing project: providing services to taxonomists for standard genome sequencing and annotation.</title>
        <authorList>
            <consortium name="The Broad Institute Genomics Platform"/>
            <consortium name="The Broad Institute Genome Sequencing Center for Infectious Disease"/>
            <person name="Wu L."/>
            <person name="Ma J."/>
        </authorList>
    </citation>
    <scope>NUCLEOTIDE SEQUENCE [LARGE SCALE GENOMIC DNA]</scope>
    <source>
        <strain evidence="3">JCM 17927</strain>
    </source>
</reference>
<evidence type="ECO:0000313" key="3">
    <source>
        <dbReference type="Proteomes" id="UP001501175"/>
    </source>
</evidence>
<sequence>MKTQVLILMMALGTLQASGMGKPTNLFAARKQLNSKVATAPATHSSQTTVWRIAREVKCQLTVFGLLAGTIDSFRRYID</sequence>
<gene>
    <name evidence="2" type="ORF">GCM10023189_53440</name>
</gene>
<feature type="chain" id="PRO_5046695529" description="Secreted protein" evidence="1">
    <location>
        <begin position="18"/>
        <end position="79"/>
    </location>
</feature>
<evidence type="ECO:0008006" key="4">
    <source>
        <dbReference type="Google" id="ProtNLM"/>
    </source>
</evidence>
<organism evidence="2 3">
    <name type="scientific">Nibrella saemangeumensis</name>
    <dbReference type="NCBI Taxonomy" id="1084526"/>
    <lineage>
        <taxon>Bacteria</taxon>
        <taxon>Pseudomonadati</taxon>
        <taxon>Bacteroidota</taxon>
        <taxon>Cytophagia</taxon>
        <taxon>Cytophagales</taxon>
        <taxon>Spirosomataceae</taxon>
        <taxon>Nibrella</taxon>
    </lineage>
</organism>
<comment type="caution">
    <text evidence="2">The sequence shown here is derived from an EMBL/GenBank/DDBJ whole genome shotgun (WGS) entry which is preliminary data.</text>
</comment>
<evidence type="ECO:0000256" key="1">
    <source>
        <dbReference type="SAM" id="SignalP"/>
    </source>
</evidence>